<feature type="transmembrane region" description="Helical" evidence="1">
    <location>
        <begin position="20"/>
        <end position="37"/>
    </location>
</feature>
<dbReference type="InterPro" id="IPR037997">
    <property type="entry name" value="Dgk1-like"/>
</dbReference>
<sequence>MRMLKSDQEHQEFMPSKEVGRKLIHILSGIIIAYLILNLPYFILIFLTMLGLLSTLLISYLVKKGFRIPLIDQILNSYEREHAMANMPAKGVLMFILSLLILLILVRSPLIIASAVITLALGDGFATITGIRWGKHRLIGKKSLEGSAAFFLTSFTGLSFLLSPLYALIAAFTGTLIEMIPQEVIDDNITIPLGVSAVLIFLIKIWGGDTSI</sequence>
<keyword evidence="1" id="KW-0812">Transmembrane</keyword>
<gene>
    <name evidence="2" type="ORF">SCAL_000561</name>
</gene>
<keyword evidence="1" id="KW-0472">Membrane</keyword>
<dbReference type="GO" id="GO:0004143">
    <property type="term" value="F:ATP-dependent diacylglycerol kinase activity"/>
    <property type="evidence" value="ECO:0007669"/>
    <property type="project" value="InterPro"/>
</dbReference>
<dbReference type="PANTHER" id="PTHR31303:SF1">
    <property type="entry name" value="CTP-DEPENDENT DIACYLGLYCEROL KINASE 1"/>
    <property type="match status" value="1"/>
</dbReference>
<feature type="transmembrane region" description="Helical" evidence="1">
    <location>
        <begin position="146"/>
        <end position="169"/>
    </location>
</feature>
<feature type="transmembrane region" description="Helical" evidence="1">
    <location>
        <begin position="111"/>
        <end position="134"/>
    </location>
</feature>
<dbReference type="PANTHER" id="PTHR31303">
    <property type="entry name" value="CTP-DEPENDENT DIACYLGLYCEROL KINASE 1"/>
    <property type="match status" value="1"/>
</dbReference>
<dbReference type="GO" id="GO:0016779">
    <property type="term" value="F:nucleotidyltransferase activity"/>
    <property type="evidence" value="ECO:0007669"/>
    <property type="project" value="UniProtKB-KW"/>
</dbReference>
<dbReference type="STRING" id="1838285.SCAL_000561"/>
<evidence type="ECO:0000313" key="3">
    <source>
        <dbReference type="Proteomes" id="UP000186940"/>
    </source>
</evidence>
<evidence type="ECO:0000313" key="2">
    <source>
        <dbReference type="EMBL" id="OFV67921.1"/>
    </source>
</evidence>
<feature type="transmembrane region" description="Helical" evidence="1">
    <location>
        <begin position="189"/>
        <end position="207"/>
    </location>
</feature>
<feature type="transmembrane region" description="Helical" evidence="1">
    <location>
        <begin position="83"/>
        <end position="105"/>
    </location>
</feature>
<proteinExistence type="predicted"/>
<protein>
    <submittedName>
        <fullName evidence="2">Phosphatidate cytidylyltransferase</fullName>
        <ecNumber evidence="2">2.7.-.-</ecNumber>
    </submittedName>
</protein>
<dbReference type="Proteomes" id="UP000186940">
    <property type="component" value="Unassembled WGS sequence"/>
</dbReference>
<comment type="caution">
    <text evidence="2">The sequence shown here is derived from an EMBL/GenBank/DDBJ whole genome shotgun (WGS) entry which is preliminary data.</text>
</comment>
<keyword evidence="1" id="KW-1133">Transmembrane helix</keyword>
<reference evidence="2" key="1">
    <citation type="submission" date="2016-05" db="EMBL/GenBank/DDBJ databases">
        <title>Microbial consortia oxidize butane by reversing methanogenesis.</title>
        <authorList>
            <person name="Laso-Perez R."/>
            <person name="Richter M."/>
            <person name="Wegener G."/>
            <person name="Musat F."/>
        </authorList>
    </citation>
    <scope>NUCLEOTIDE SEQUENCE [LARGE SCALE GENOMIC DNA]</scope>
    <source>
        <strain evidence="2">BOX2</strain>
    </source>
</reference>
<dbReference type="EC" id="2.7.-.-" evidence="2"/>
<keyword evidence="2" id="KW-0808">Transferase</keyword>
<organism evidence="2 3">
    <name type="scientific">Candidatus Syntropharchaeum caldarium</name>
    <dbReference type="NCBI Taxonomy" id="1838285"/>
    <lineage>
        <taxon>Archaea</taxon>
        <taxon>Methanobacteriati</taxon>
        <taxon>Methanobacteriota</taxon>
        <taxon>Stenosarchaea group</taxon>
        <taxon>Methanomicrobia</taxon>
        <taxon>Methanosarcinales</taxon>
        <taxon>ANME-2 cluster</taxon>
        <taxon>Candidatus Syntropharchaeum</taxon>
    </lineage>
</organism>
<dbReference type="EMBL" id="LYOS01000002">
    <property type="protein sequence ID" value="OFV67921.1"/>
    <property type="molecule type" value="Genomic_DNA"/>
</dbReference>
<accession>A0A1F2PB48</accession>
<keyword evidence="3" id="KW-1185">Reference proteome</keyword>
<name>A0A1F2PB48_9EURY</name>
<feature type="transmembrane region" description="Helical" evidence="1">
    <location>
        <begin position="43"/>
        <end position="62"/>
    </location>
</feature>
<keyword evidence="2" id="KW-0548">Nucleotidyltransferase</keyword>
<dbReference type="AlphaFoldDB" id="A0A1F2PB48"/>
<evidence type="ECO:0000256" key="1">
    <source>
        <dbReference type="SAM" id="Phobius"/>
    </source>
</evidence>